<evidence type="ECO:0000313" key="3">
    <source>
        <dbReference type="Proteomes" id="UP000324209"/>
    </source>
</evidence>
<dbReference type="KEGG" id="ock:EXM22_08415"/>
<accession>A0A5C1QIL0</accession>
<dbReference type="OrthoDB" id="5614837at2"/>
<dbReference type="Gene3D" id="3.40.50.1820">
    <property type="entry name" value="alpha/beta hydrolase"/>
    <property type="match status" value="1"/>
</dbReference>
<feature type="domain" description="Serine aminopeptidase S33" evidence="1">
    <location>
        <begin position="103"/>
        <end position="328"/>
    </location>
</feature>
<protein>
    <submittedName>
        <fullName evidence="2">Alpha/beta fold hydrolase</fullName>
    </submittedName>
</protein>
<evidence type="ECO:0000313" key="2">
    <source>
        <dbReference type="EMBL" id="QEN08005.1"/>
    </source>
</evidence>
<dbReference type="InterPro" id="IPR029058">
    <property type="entry name" value="AB_hydrolase_fold"/>
</dbReference>
<gene>
    <name evidence="2" type="ORF">EXM22_08415</name>
</gene>
<evidence type="ECO:0000259" key="1">
    <source>
        <dbReference type="Pfam" id="PF12146"/>
    </source>
</evidence>
<organism evidence="2 3">
    <name type="scientific">Oceanispirochaeta crateris</name>
    <dbReference type="NCBI Taxonomy" id="2518645"/>
    <lineage>
        <taxon>Bacteria</taxon>
        <taxon>Pseudomonadati</taxon>
        <taxon>Spirochaetota</taxon>
        <taxon>Spirochaetia</taxon>
        <taxon>Spirochaetales</taxon>
        <taxon>Spirochaetaceae</taxon>
        <taxon>Oceanispirochaeta</taxon>
    </lineage>
</organism>
<keyword evidence="3" id="KW-1185">Reference proteome</keyword>
<name>A0A5C1QIL0_9SPIO</name>
<dbReference type="Proteomes" id="UP000324209">
    <property type="component" value="Chromosome"/>
</dbReference>
<dbReference type="RefSeq" id="WP_149486085.1">
    <property type="nucleotide sequence ID" value="NZ_CP036150.1"/>
</dbReference>
<dbReference type="PANTHER" id="PTHR11614">
    <property type="entry name" value="PHOSPHOLIPASE-RELATED"/>
    <property type="match status" value="1"/>
</dbReference>
<dbReference type="SUPFAM" id="SSF53474">
    <property type="entry name" value="alpha/beta-Hydrolases"/>
    <property type="match status" value="1"/>
</dbReference>
<sequence>MNLIRRALLLIPFFSFFTIGFSLPAKGQTDSRTEDSFGSQDISAVKEQMTPLENHNTQYFPETLAFLAHYSADQVPGPLEFGWFLSEERKIAAYLFRTPGEPAAGTVYLLHGYLDHSLSNTGVIRFLVEHNYNVAAFDLPGHGMSEGVPVDIDDFSEYAFCLKRFKALTESSLEGPFFALGHSTGSSVILEYTNLYENDFKALILTSPLVKNFAWRLTALGLFLGDPFMDDIKRRFGGSSSNEEFEYFTEHNDPLQSQRIPFHWIYANTNWIKRMEQIPPREDLVFHILQGRKDTVVDYRHNIPFLMEKYPHSDVIYYDEGEHSLFNEIPALRHKVYQDILTILELKG</sequence>
<dbReference type="Pfam" id="PF12146">
    <property type="entry name" value="Hydrolase_4"/>
    <property type="match status" value="1"/>
</dbReference>
<dbReference type="EMBL" id="CP036150">
    <property type="protein sequence ID" value="QEN08005.1"/>
    <property type="molecule type" value="Genomic_DNA"/>
</dbReference>
<dbReference type="GO" id="GO:0016787">
    <property type="term" value="F:hydrolase activity"/>
    <property type="evidence" value="ECO:0007669"/>
    <property type="project" value="UniProtKB-KW"/>
</dbReference>
<dbReference type="InterPro" id="IPR051044">
    <property type="entry name" value="MAG_DAG_Lipase"/>
</dbReference>
<keyword evidence="2" id="KW-0378">Hydrolase</keyword>
<proteinExistence type="predicted"/>
<dbReference type="AlphaFoldDB" id="A0A5C1QIL0"/>
<reference evidence="2 3" key="1">
    <citation type="submission" date="2019-02" db="EMBL/GenBank/DDBJ databases">
        <title>Complete Genome Sequence and Methylome Analysis of free living Spirochaetas.</title>
        <authorList>
            <person name="Fomenkov A."/>
            <person name="Dubinina G."/>
            <person name="Leshcheva N."/>
            <person name="Mikheeva N."/>
            <person name="Grabovich M."/>
            <person name="Vincze T."/>
            <person name="Roberts R.J."/>
        </authorList>
    </citation>
    <scope>NUCLEOTIDE SEQUENCE [LARGE SCALE GENOMIC DNA]</scope>
    <source>
        <strain evidence="2 3">K2</strain>
    </source>
</reference>
<dbReference type="InterPro" id="IPR022742">
    <property type="entry name" value="Hydrolase_4"/>
</dbReference>